<protein>
    <recommendedName>
        <fullName evidence="3">Alpha/beta hydrolase</fullName>
    </recommendedName>
</protein>
<name>A0A937X4Z8_9BACT</name>
<evidence type="ECO:0008006" key="3">
    <source>
        <dbReference type="Google" id="ProtNLM"/>
    </source>
</evidence>
<proteinExistence type="predicted"/>
<accession>A0A937X4Z8</accession>
<feature type="non-terminal residue" evidence="1">
    <location>
        <position position="1"/>
    </location>
</feature>
<gene>
    <name evidence="1" type="ORF">FJZ00_01105</name>
</gene>
<dbReference type="EMBL" id="VGJX01000034">
    <property type="protein sequence ID" value="MBM3273721.1"/>
    <property type="molecule type" value="Genomic_DNA"/>
</dbReference>
<organism evidence="1 2">
    <name type="scientific">Candidatus Tanganyikabacteria bacterium</name>
    <dbReference type="NCBI Taxonomy" id="2961651"/>
    <lineage>
        <taxon>Bacteria</taxon>
        <taxon>Bacillati</taxon>
        <taxon>Candidatus Sericytochromatia</taxon>
        <taxon>Candidatus Tanganyikabacteria</taxon>
    </lineage>
</organism>
<comment type="caution">
    <text evidence="1">The sequence shown here is derived from an EMBL/GenBank/DDBJ whole genome shotgun (WGS) entry which is preliminary data.</text>
</comment>
<evidence type="ECO:0000313" key="2">
    <source>
        <dbReference type="Proteomes" id="UP000703893"/>
    </source>
</evidence>
<evidence type="ECO:0000313" key="1">
    <source>
        <dbReference type="EMBL" id="MBM3273721.1"/>
    </source>
</evidence>
<dbReference type="Proteomes" id="UP000703893">
    <property type="component" value="Unassembled WGS sequence"/>
</dbReference>
<reference evidence="1 2" key="1">
    <citation type="submission" date="2019-03" db="EMBL/GenBank/DDBJ databases">
        <title>Lake Tanganyika Metagenome-Assembled Genomes (MAGs).</title>
        <authorList>
            <person name="Tran P."/>
        </authorList>
    </citation>
    <scope>NUCLEOTIDE SEQUENCE [LARGE SCALE GENOMIC DNA]</scope>
    <source>
        <strain evidence="1">K_DeepCast_65m_m2_236</strain>
    </source>
</reference>
<dbReference type="AlphaFoldDB" id="A0A937X4Z8"/>
<sequence>YTESVALAKALESKGARLFLANGLAHVDFKSPGFSDIWSLYCAVETLLAERSPAPGGHPRLTGGSFW</sequence>